<gene>
    <name evidence="7" type="ORF">NDU88_004962</name>
</gene>
<evidence type="ECO:0000256" key="5">
    <source>
        <dbReference type="SAM" id="SignalP"/>
    </source>
</evidence>
<dbReference type="PANTHER" id="PTHR21312">
    <property type="entry name" value="SERINE PROTEASE INHIBITOR"/>
    <property type="match status" value="1"/>
</dbReference>
<proteinExistence type="predicted"/>
<dbReference type="PROSITE" id="PS51465">
    <property type="entry name" value="KAZAL_2"/>
    <property type="match status" value="1"/>
</dbReference>
<comment type="subcellular location">
    <subcellularLocation>
        <location evidence="1">Secreted</location>
    </subcellularLocation>
</comment>
<keyword evidence="5" id="KW-0732">Signal</keyword>
<feature type="chain" id="PRO_5043529627" description="Kazal-like domain-containing protein" evidence="5">
    <location>
        <begin position="22"/>
        <end position="67"/>
    </location>
</feature>
<dbReference type="AlphaFoldDB" id="A0AAV7PEK2"/>
<dbReference type="InterPro" id="IPR002350">
    <property type="entry name" value="Kazal_dom"/>
</dbReference>
<dbReference type="GO" id="GO:0005576">
    <property type="term" value="C:extracellular region"/>
    <property type="evidence" value="ECO:0007669"/>
    <property type="project" value="UniProtKB-SubCell"/>
</dbReference>
<dbReference type="PANTHER" id="PTHR21312:SF28">
    <property type="entry name" value="OVOINHIBITOR-RELATED"/>
    <property type="match status" value="1"/>
</dbReference>
<dbReference type="Pfam" id="PF00050">
    <property type="entry name" value="Kazal_1"/>
    <property type="match status" value="1"/>
</dbReference>
<dbReference type="PROSITE" id="PS00282">
    <property type="entry name" value="KAZAL_1"/>
    <property type="match status" value="1"/>
</dbReference>
<evidence type="ECO:0000256" key="1">
    <source>
        <dbReference type="ARBA" id="ARBA00004613"/>
    </source>
</evidence>
<sequence length="67" mass="7598">MKVAGVLLLLVPYCFTDKARADSYDVAEREPSCDLYPILGCPKVYDPYCGTDKITYPNECELCQENR</sequence>
<dbReference type="SUPFAM" id="SSF100895">
    <property type="entry name" value="Kazal-type serine protease inhibitors"/>
    <property type="match status" value="1"/>
</dbReference>
<keyword evidence="8" id="KW-1185">Reference proteome</keyword>
<feature type="domain" description="Kazal-like" evidence="6">
    <location>
        <begin position="27"/>
        <end position="67"/>
    </location>
</feature>
<evidence type="ECO:0000256" key="3">
    <source>
        <dbReference type="ARBA" id="ARBA00022690"/>
    </source>
</evidence>
<organism evidence="7 8">
    <name type="scientific">Pleurodeles waltl</name>
    <name type="common">Iberian ribbed newt</name>
    <dbReference type="NCBI Taxonomy" id="8319"/>
    <lineage>
        <taxon>Eukaryota</taxon>
        <taxon>Metazoa</taxon>
        <taxon>Chordata</taxon>
        <taxon>Craniata</taxon>
        <taxon>Vertebrata</taxon>
        <taxon>Euteleostomi</taxon>
        <taxon>Amphibia</taxon>
        <taxon>Batrachia</taxon>
        <taxon>Caudata</taxon>
        <taxon>Salamandroidea</taxon>
        <taxon>Salamandridae</taxon>
        <taxon>Pleurodelinae</taxon>
        <taxon>Pleurodeles</taxon>
    </lineage>
</organism>
<name>A0AAV7PEK2_PLEWA</name>
<keyword evidence="2" id="KW-0964">Secreted</keyword>
<dbReference type="Proteomes" id="UP001066276">
    <property type="component" value="Chromosome 7"/>
</dbReference>
<comment type="caution">
    <text evidence="7">The sequence shown here is derived from an EMBL/GenBank/DDBJ whole genome shotgun (WGS) entry which is preliminary data.</text>
</comment>
<evidence type="ECO:0000313" key="8">
    <source>
        <dbReference type="Proteomes" id="UP001066276"/>
    </source>
</evidence>
<accession>A0AAV7PEK2</accession>
<dbReference type="Gene3D" id="3.30.60.30">
    <property type="match status" value="1"/>
</dbReference>
<feature type="signal peptide" evidence="5">
    <location>
        <begin position="1"/>
        <end position="21"/>
    </location>
</feature>
<keyword evidence="4" id="KW-1015">Disulfide bond</keyword>
<evidence type="ECO:0000256" key="4">
    <source>
        <dbReference type="ARBA" id="ARBA00023157"/>
    </source>
</evidence>
<dbReference type="InterPro" id="IPR036058">
    <property type="entry name" value="Kazal_dom_sf"/>
</dbReference>
<evidence type="ECO:0000313" key="7">
    <source>
        <dbReference type="EMBL" id="KAJ1126555.1"/>
    </source>
</evidence>
<protein>
    <recommendedName>
        <fullName evidence="6">Kazal-like domain-containing protein</fullName>
    </recommendedName>
</protein>
<dbReference type="GO" id="GO:0030414">
    <property type="term" value="F:peptidase inhibitor activity"/>
    <property type="evidence" value="ECO:0007669"/>
    <property type="project" value="UniProtKB-KW"/>
</dbReference>
<evidence type="ECO:0000259" key="6">
    <source>
        <dbReference type="PROSITE" id="PS51465"/>
    </source>
</evidence>
<evidence type="ECO:0000256" key="2">
    <source>
        <dbReference type="ARBA" id="ARBA00022525"/>
    </source>
</evidence>
<keyword evidence="3" id="KW-0646">Protease inhibitor</keyword>
<reference evidence="7" key="1">
    <citation type="journal article" date="2022" name="bioRxiv">
        <title>Sequencing and chromosome-scale assembly of the giantPleurodeles waltlgenome.</title>
        <authorList>
            <person name="Brown T."/>
            <person name="Elewa A."/>
            <person name="Iarovenko S."/>
            <person name="Subramanian E."/>
            <person name="Araus A.J."/>
            <person name="Petzold A."/>
            <person name="Susuki M."/>
            <person name="Suzuki K.-i.T."/>
            <person name="Hayashi T."/>
            <person name="Toyoda A."/>
            <person name="Oliveira C."/>
            <person name="Osipova E."/>
            <person name="Leigh N.D."/>
            <person name="Simon A."/>
            <person name="Yun M.H."/>
        </authorList>
    </citation>
    <scope>NUCLEOTIDE SEQUENCE</scope>
    <source>
        <strain evidence="7">20211129_DDA</strain>
        <tissue evidence="7">Liver</tissue>
    </source>
</reference>
<dbReference type="EMBL" id="JANPWB010000011">
    <property type="protein sequence ID" value="KAJ1126555.1"/>
    <property type="molecule type" value="Genomic_DNA"/>
</dbReference>